<evidence type="ECO:0000313" key="1">
    <source>
        <dbReference type="EMBL" id="AWV89343.1"/>
    </source>
</evidence>
<proteinExistence type="predicted"/>
<gene>
    <name evidence="1" type="ORF">DN745_08335</name>
</gene>
<organism evidence="1 2">
    <name type="scientific">Bradymonas sediminis</name>
    <dbReference type="NCBI Taxonomy" id="1548548"/>
    <lineage>
        <taxon>Bacteria</taxon>
        <taxon>Deltaproteobacteria</taxon>
        <taxon>Bradymonadales</taxon>
        <taxon>Bradymonadaceae</taxon>
        <taxon>Bradymonas</taxon>
    </lineage>
</organism>
<dbReference type="RefSeq" id="WP_111333778.1">
    <property type="nucleotide sequence ID" value="NZ_CP030032.1"/>
</dbReference>
<protein>
    <submittedName>
        <fullName evidence="1">Uncharacterized protein</fullName>
    </submittedName>
</protein>
<evidence type="ECO:0000313" key="2">
    <source>
        <dbReference type="Proteomes" id="UP000249799"/>
    </source>
</evidence>
<name>A0A2Z4FK71_9DELT</name>
<reference evidence="1 2" key="1">
    <citation type="submission" date="2018-06" db="EMBL/GenBank/DDBJ databases">
        <title>Lujinxingia sediminis gen. nov. sp. nov., a new facultative anaerobic member of the class Deltaproteobacteria, and proposal of Lujinxingaceae fam. nov.</title>
        <authorList>
            <person name="Guo L.-Y."/>
            <person name="Li C.-M."/>
            <person name="Wang S."/>
            <person name="Du Z.-J."/>
        </authorList>
    </citation>
    <scope>NUCLEOTIDE SEQUENCE [LARGE SCALE GENOMIC DNA]</scope>
    <source>
        <strain evidence="1 2">FA350</strain>
    </source>
</reference>
<dbReference type="Proteomes" id="UP000249799">
    <property type="component" value="Chromosome"/>
</dbReference>
<dbReference type="Pfam" id="PF09983">
    <property type="entry name" value="JetD_C"/>
    <property type="match status" value="1"/>
</dbReference>
<dbReference type="EMBL" id="CP030032">
    <property type="protein sequence ID" value="AWV89343.1"/>
    <property type="molecule type" value="Genomic_DNA"/>
</dbReference>
<keyword evidence="2" id="KW-1185">Reference proteome</keyword>
<dbReference type="OrthoDB" id="9793854at2"/>
<dbReference type="AlphaFoldDB" id="A0A2Z4FK71"/>
<sequence length="326" mass="37022">MWSNEAHQLALLEFWASGTLKRRKSQAAAWEELAELPWSRRSARHRELALDEASRPALETMLDRVFPTWREVEAELRRRGLKVDLHGYRSLGEKRRVEALPEMRHRRLNQRTANAVLGVHSKATLSEEQREAIDEVEVTRDGLVRIRPNAGLSVIRNTAELDANALAECLGELVLTERALLDGTQLRGVLPKALLTVENLGTFVDIQVPPGWMVAFVPGWNTATARYLLELLSTTPVVHFGDLDHDGFGIMKHLRSLRPDLIWALPPFWQEQVAHRGQMKGWPADLDLGDAPEWVQRLASDGVWLEQEVLVLDQRLAVYLDGLLEE</sequence>
<accession>A0A2Z4FK71</accession>
<dbReference type="InterPro" id="IPR024534">
    <property type="entry name" value="JetD_C"/>
</dbReference>
<dbReference type="KEGG" id="bsed:DN745_08335"/>